<reference evidence="2 3" key="1">
    <citation type="submission" date="2014-06" db="EMBL/GenBank/DDBJ databases">
        <title>Whole Genome Sequences of Three Symbiotic Endozoicomonas Bacteria.</title>
        <authorList>
            <person name="Neave M.J."/>
            <person name="Apprill A."/>
            <person name="Voolstra C.R."/>
        </authorList>
    </citation>
    <scope>NUCLEOTIDE SEQUENCE [LARGE SCALE GENOMIC DNA]</scope>
    <source>
        <strain evidence="2 3">DSM 25634</strain>
    </source>
</reference>
<evidence type="ECO:0000256" key="1">
    <source>
        <dbReference type="SAM" id="MobiDB-lite"/>
    </source>
</evidence>
<name>A0A081NLC0_9GAMM</name>
<protein>
    <submittedName>
        <fullName evidence="2">Uncharacterized protein</fullName>
    </submittedName>
</protein>
<evidence type="ECO:0000313" key="3">
    <source>
        <dbReference type="Proteomes" id="UP000028073"/>
    </source>
</evidence>
<dbReference type="RefSeq" id="WP_034832954.1">
    <property type="nucleotide sequence ID" value="NZ_JOKH01000001.1"/>
</dbReference>
<dbReference type="Proteomes" id="UP000028073">
    <property type="component" value="Unassembled WGS sequence"/>
</dbReference>
<dbReference type="EMBL" id="JOKH01000001">
    <property type="protein sequence ID" value="KEQ19243.1"/>
    <property type="molecule type" value="Genomic_DNA"/>
</dbReference>
<dbReference type="OrthoDB" id="6191692at2"/>
<gene>
    <name evidence="2" type="ORF">GZ78_04450</name>
</gene>
<feature type="region of interest" description="Disordered" evidence="1">
    <location>
        <begin position="1"/>
        <end position="22"/>
    </location>
</feature>
<proteinExistence type="predicted"/>
<accession>A0A081NLC0</accession>
<sequence length="288" mass="32808">MNTEAESVGNVMLDESTSPYPGLSEKMTRAELSQKIKDAVAQNQTELLESLFCFMLVNEYTPEQINQELDYIRANNPAIQDSLIRWSEEPKEKKKLKIAGKAVFVAVVIHHASGSFAPAIKAVEKFKSFKDAPHEFAEAVDELEISSWLGLLNHELDNQVPLTNIMRQIEALRLKHIWSKDLAVFAIPVTTAFFREQANEKLLDGDFIGAYRDLEQALKLSEEDKSATYQAYADCIVRQVNDPLFRSRASKKDLEKLSAKMEYLHDVDFWTPELDIGRFHLKNMIGEI</sequence>
<dbReference type="AlphaFoldDB" id="A0A081NLC0"/>
<evidence type="ECO:0000313" key="2">
    <source>
        <dbReference type="EMBL" id="KEQ19243.1"/>
    </source>
</evidence>
<organism evidence="2 3">
    <name type="scientific">Endozoicomonas numazuensis</name>
    <dbReference type="NCBI Taxonomy" id="1137799"/>
    <lineage>
        <taxon>Bacteria</taxon>
        <taxon>Pseudomonadati</taxon>
        <taxon>Pseudomonadota</taxon>
        <taxon>Gammaproteobacteria</taxon>
        <taxon>Oceanospirillales</taxon>
        <taxon>Endozoicomonadaceae</taxon>
        <taxon>Endozoicomonas</taxon>
    </lineage>
</organism>
<keyword evidence="3" id="KW-1185">Reference proteome</keyword>
<comment type="caution">
    <text evidence="2">The sequence shown here is derived from an EMBL/GenBank/DDBJ whole genome shotgun (WGS) entry which is preliminary data.</text>
</comment>